<evidence type="ECO:0000313" key="1">
    <source>
        <dbReference type="EMBL" id="GAF91393.1"/>
    </source>
</evidence>
<dbReference type="EMBL" id="BARS01011572">
    <property type="protein sequence ID" value="GAF91393.1"/>
    <property type="molecule type" value="Genomic_DNA"/>
</dbReference>
<reference evidence="1" key="1">
    <citation type="journal article" date="2014" name="Front. Microbiol.">
        <title>High frequency of phylogenetically diverse reductive dehalogenase-homologous genes in deep subseafloor sedimentary metagenomes.</title>
        <authorList>
            <person name="Kawai M."/>
            <person name="Futagami T."/>
            <person name="Toyoda A."/>
            <person name="Takaki Y."/>
            <person name="Nishi S."/>
            <person name="Hori S."/>
            <person name="Arai W."/>
            <person name="Tsubouchi T."/>
            <person name="Morono Y."/>
            <person name="Uchiyama I."/>
            <person name="Ito T."/>
            <person name="Fujiyama A."/>
            <person name="Inagaki F."/>
            <person name="Takami H."/>
        </authorList>
    </citation>
    <scope>NUCLEOTIDE SEQUENCE</scope>
    <source>
        <strain evidence="1">Expedition CK06-06</strain>
    </source>
</reference>
<sequence>VAGSTSDTNPADSGVVTAVFPATAPAVISIAVIPGVTAPVLGAVPVATITATDEYTGTVAWSPANDPFLGEVIYTATITLTAKAGYTLTGVAEDFFTVAGSTSDTNPADSGVVTAVFPATAADPTASELTLLAPNGGETWESGSSEFIVWDAMGLTSGMLEYSMDSGENWETISESVSIPNGSYLWTVPDGASTDCLVRITATGDSLISDTSDATFAIEGTPPVDVTGINVKPLGTAKTAATEATPYGIFLDMVVVGTVENVR</sequence>
<feature type="non-terminal residue" evidence="1">
    <location>
        <position position="1"/>
    </location>
</feature>
<name>X0TCY3_9ZZZZ</name>
<accession>X0TCY3</accession>
<protein>
    <submittedName>
        <fullName evidence="1">Uncharacterized protein</fullName>
    </submittedName>
</protein>
<organism evidence="1">
    <name type="scientific">marine sediment metagenome</name>
    <dbReference type="NCBI Taxonomy" id="412755"/>
    <lineage>
        <taxon>unclassified sequences</taxon>
        <taxon>metagenomes</taxon>
        <taxon>ecological metagenomes</taxon>
    </lineage>
</organism>
<gene>
    <name evidence="1" type="ORF">S01H1_20996</name>
</gene>
<dbReference type="AlphaFoldDB" id="X0TCY3"/>
<comment type="caution">
    <text evidence="1">The sequence shown here is derived from an EMBL/GenBank/DDBJ whole genome shotgun (WGS) entry which is preliminary data.</text>
</comment>
<feature type="non-terminal residue" evidence="1">
    <location>
        <position position="263"/>
    </location>
</feature>
<proteinExistence type="predicted"/>